<sequence>MKDSSLFYDLRFLIGLLFVIYGVILGVYGFLYNPQKAVLHGWNINLWWGIVIFLFGLVFLAASLRKRVGLAKMKETSVSERTH</sequence>
<reference evidence="2 3" key="1">
    <citation type="submission" date="2020-07" db="EMBL/GenBank/DDBJ databases">
        <authorList>
            <person name="Feng H."/>
        </authorList>
    </citation>
    <scope>NUCLEOTIDE SEQUENCE [LARGE SCALE GENOMIC DNA]</scope>
    <source>
        <strain evidence="3">s-11</strain>
    </source>
</reference>
<dbReference type="EMBL" id="JACEIP010000032">
    <property type="protein sequence ID" value="MBA4544231.1"/>
    <property type="molecule type" value="Genomic_DNA"/>
</dbReference>
<gene>
    <name evidence="2" type="ORF">H1164_15345</name>
</gene>
<feature type="transmembrane region" description="Helical" evidence="1">
    <location>
        <begin position="44"/>
        <end position="64"/>
    </location>
</feature>
<dbReference type="OrthoDB" id="2377068at2"/>
<dbReference type="RefSeq" id="WP_052154252.1">
    <property type="nucleotide sequence ID" value="NZ_JACEIP010000032.1"/>
</dbReference>
<accession>A0A7W2AIY1</accession>
<keyword evidence="3" id="KW-1185">Reference proteome</keyword>
<evidence type="ECO:0000313" key="3">
    <source>
        <dbReference type="Proteomes" id="UP000530514"/>
    </source>
</evidence>
<proteinExistence type="predicted"/>
<comment type="caution">
    <text evidence="2">The sequence shown here is derived from an EMBL/GenBank/DDBJ whole genome shotgun (WGS) entry which is preliminary data.</text>
</comment>
<dbReference type="AlphaFoldDB" id="A0A7W2AIY1"/>
<evidence type="ECO:0000313" key="2">
    <source>
        <dbReference type="EMBL" id="MBA4544231.1"/>
    </source>
</evidence>
<organism evidence="2 3">
    <name type="scientific">Thermoactinomyces daqus</name>
    <dbReference type="NCBI Taxonomy" id="1329516"/>
    <lineage>
        <taxon>Bacteria</taxon>
        <taxon>Bacillati</taxon>
        <taxon>Bacillota</taxon>
        <taxon>Bacilli</taxon>
        <taxon>Bacillales</taxon>
        <taxon>Thermoactinomycetaceae</taxon>
        <taxon>Thermoactinomyces</taxon>
    </lineage>
</organism>
<feature type="transmembrane region" description="Helical" evidence="1">
    <location>
        <begin position="12"/>
        <end position="32"/>
    </location>
</feature>
<protein>
    <submittedName>
        <fullName evidence="2">Uncharacterized protein</fullName>
    </submittedName>
</protein>
<dbReference type="Proteomes" id="UP000530514">
    <property type="component" value="Unassembled WGS sequence"/>
</dbReference>
<keyword evidence="1" id="KW-0472">Membrane</keyword>
<evidence type="ECO:0000256" key="1">
    <source>
        <dbReference type="SAM" id="Phobius"/>
    </source>
</evidence>
<keyword evidence="1" id="KW-0812">Transmembrane</keyword>
<name>A0A7W2AIY1_9BACL</name>
<keyword evidence="1" id="KW-1133">Transmembrane helix</keyword>